<dbReference type="Proteomes" id="UP001515500">
    <property type="component" value="Unplaced"/>
</dbReference>
<accession>A0AB40AW44</accession>
<proteinExistence type="predicted"/>
<protein>
    <submittedName>
        <fullName evidence="3">Uncharacterized protein LOC120255460</fullName>
    </submittedName>
</protein>
<feature type="domain" description="FBD" evidence="1">
    <location>
        <begin position="48"/>
        <end position="82"/>
    </location>
</feature>
<dbReference type="RefSeq" id="XP_039119216.1">
    <property type="nucleotide sequence ID" value="XM_039263282.1"/>
</dbReference>
<reference evidence="3" key="1">
    <citation type="submission" date="2025-08" db="UniProtKB">
        <authorList>
            <consortium name="RefSeq"/>
        </authorList>
    </citation>
    <scope>IDENTIFICATION</scope>
</reference>
<dbReference type="AlphaFoldDB" id="A0AB40AW44"/>
<evidence type="ECO:0000259" key="1">
    <source>
        <dbReference type="Pfam" id="PF08387"/>
    </source>
</evidence>
<sequence>MISEYALFCFVEKAKAIQSLEIKTISSQEDLPNMWEYVIRNSEFIFDQLHMVRFDGFLGTKKELSFLAFILAASPVLKKMTIAPVKGQLQVKPTGSYGKLLKLKKFSGQVVITFV</sequence>
<dbReference type="GeneID" id="120255460"/>
<name>A0AB40AW44_DIOCR</name>
<gene>
    <name evidence="3" type="primary">LOC120255460</name>
</gene>
<dbReference type="InterPro" id="IPR006566">
    <property type="entry name" value="FBD"/>
</dbReference>
<dbReference type="Pfam" id="PF08387">
    <property type="entry name" value="FBD"/>
    <property type="match status" value="1"/>
</dbReference>
<organism evidence="2 3">
    <name type="scientific">Dioscorea cayennensis subsp. rotundata</name>
    <name type="common">White Guinea yam</name>
    <name type="synonym">Dioscorea rotundata</name>
    <dbReference type="NCBI Taxonomy" id="55577"/>
    <lineage>
        <taxon>Eukaryota</taxon>
        <taxon>Viridiplantae</taxon>
        <taxon>Streptophyta</taxon>
        <taxon>Embryophyta</taxon>
        <taxon>Tracheophyta</taxon>
        <taxon>Spermatophyta</taxon>
        <taxon>Magnoliopsida</taxon>
        <taxon>Liliopsida</taxon>
        <taxon>Dioscoreales</taxon>
        <taxon>Dioscoreaceae</taxon>
        <taxon>Dioscorea</taxon>
    </lineage>
</organism>
<evidence type="ECO:0000313" key="2">
    <source>
        <dbReference type="Proteomes" id="UP001515500"/>
    </source>
</evidence>
<evidence type="ECO:0000313" key="3">
    <source>
        <dbReference type="RefSeq" id="XP_039119216.1"/>
    </source>
</evidence>
<keyword evidence="2" id="KW-1185">Reference proteome</keyword>